<comment type="subcellular location">
    <subcellularLocation>
        <location evidence="1">Membrane</location>
        <topology evidence="1">Multi-pass membrane protein</topology>
    </subcellularLocation>
</comment>
<dbReference type="FunFam" id="1.20.1510.10:FF:000006">
    <property type="entry name" value="Divalent cation efflux transporter"/>
    <property type="match status" value="1"/>
</dbReference>
<evidence type="ECO:0000256" key="6">
    <source>
        <dbReference type="ARBA" id="ARBA00023136"/>
    </source>
</evidence>
<dbReference type="InterPro" id="IPR027470">
    <property type="entry name" value="Cation_efflux_CTD"/>
</dbReference>
<protein>
    <submittedName>
        <fullName evidence="10">Cation diffusion facilitator family transporter</fullName>
    </submittedName>
</protein>
<feature type="transmembrane region" description="Helical" evidence="7">
    <location>
        <begin position="31"/>
        <end position="50"/>
    </location>
</feature>
<evidence type="ECO:0000259" key="9">
    <source>
        <dbReference type="Pfam" id="PF16916"/>
    </source>
</evidence>
<dbReference type="InterPro" id="IPR027469">
    <property type="entry name" value="Cation_efflux_TMD_sf"/>
</dbReference>
<dbReference type="EMBL" id="JAHESC010000004">
    <property type="protein sequence ID" value="MBT1685833.1"/>
    <property type="molecule type" value="Genomic_DNA"/>
</dbReference>
<dbReference type="Gene3D" id="3.30.70.1350">
    <property type="entry name" value="Cation efflux protein, cytoplasmic domain"/>
    <property type="match status" value="1"/>
</dbReference>
<evidence type="ECO:0000256" key="2">
    <source>
        <dbReference type="ARBA" id="ARBA00008114"/>
    </source>
</evidence>
<gene>
    <name evidence="10" type="ORF">KK078_04660</name>
</gene>
<dbReference type="InterPro" id="IPR036837">
    <property type="entry name" value="Cation_efflux_CTD_sf"/>
</dbReference>
<feature type="domain" description="Cation efflux protein transmembrane" evidence="8">
    <location>
        <begin position="31"/>
        <end position="225"/>
    </location>
</feature>
<dbReference type="NCBIfam" id="TIGR01297">
    <property type="entry name" value="CDF"/>
    <property type="match status" value="1"/>
</dbReference>
<organism evidence="10 11">
    <name type="scientific">Dawidia soli</name>
    <dbReference type="NCBI Taxonomy" id="2782352"/>
    <lineage>
        <taxon>Bacteria</taxon>
        <taxon>Pseudomonadati</taxon>
        <taxon>Bacteroidota</taxon>
        <taxon>Cytophagia</taxon>
        <taxon>Cytophagales</taxon>
        <taxon>Chryseotaleaceae</taxon>
        <taxon>Dawidia</taxon>
    </lineage>
</organism>
<feature type="domain" description="Cation efflux protein cytoplasmic" evidence="9">
    <location>
        <begin position="231"/>
        <end position="306"/>
    </location>
</feature>
<keyword evidence="6 7" id="KW-0472">Membrane</keyword>
<dbReference type="AlphaFoldDB" id="A0AAP2D5S1"/>
<name>A0AAP2D5S1_9BACT</name>
<dbReference type="SUPFAM" id="SSF160240">
    <property type="entry name" value="Cation efflux protein cytoplasmic domain-like"/>
    <property type="match status" value="1"/>
</dbReference>
<evidence type="ECO:0000256" key="7">
    <source>
        <dbReference type="SAM" id="Phobius"/>
    </source>
</evidence>
<evidence type="ECO:0000259" key="8">
    <source>
        <dbReference type="Pfam" id="PF01545"/>
    </source>
</evidence>
<feature type="transmembrane region" description="Helical" evidence="7">
    <location>
        <begin position="98"/>
        <end position="119"/>
    </location>
</feature>
<dbReference type="PANTHER" id="PTHR43840:SF15">
    <property type="entry name" value="MITOCHONDRIAL METAL TRANSPORTER 1-RELATED"/>
    <property type="match status" value="1"/>
</dbReference>
<dbReference type="SUPFAM" id="SSF161111">
    <property type="entry name" value="Cation efflux protein transmembrane domain-like"/>
    <property type="match status" value="1"/>
</dbReference>
<evidence type="ECO:0000256" key="3">
    <source>
        <dbReference type="ARBA" id="ARBA00022448"/>
    </source>
</evidence>
<feature type="transmembrane region" description="Helical" evidence="7">
    <location>
        <begin position="56"/>
        <end position="77"/>
    </location>
</feature>
<evidence type="ECO:0000256" key="5">
    <source>
        <dbReference type="ARBA" id="ARBA00022989"/>
    </source>
</evidence>
<keyword evidence="3" id="KW-0813">Transport</keyword>
<proteinExistence type="inferred from homology"/>
<feature type="transmembrane region" description="Helical" evidence="7">
    <location>
        <begin position="131"/>
        <end position="152"/>
    </location>
</feature>
<feature type="transmembrane region" description="Helical" evidence="7">
    <location>
        <begin position="200"/>
        <end position="217"/>
    </location>
</feature>
<evidence type="ECO:0000313" key="11">
    <source>
        <dbReference type="Proteomes" id="UP001319180"/>
    </source>
</evidence>
<dbReference type="Proteomes" id="UP001319180">
    <property type="component" value="Unassembled WGS sequence"/>
</dbReference>
<feature type="transmembrane region" description="Helical" evidence="7">
    <location>
        <begin position="173"/>
        <end position="194"/>
    </location>
</feature>
<dbReference type="Pfam" id="PF16916">
    <property type="entry name" value="ZT_dimer"/>
    <property type="match status" value="1"/>
</dbReference>
<dbReference type="GO" id="GO:0008324">
    <property type="term" value="F:monoatomic cation transmembrane transporter activity"/>
    <property type="evidence" value="ECO:0007669"/>
    <property type="project" value="InterPro"/>
</dbReference>
<reference evidence="10 11" key="1">
    <citation type="submission" date="2021-05" db="EMBL/GenBank/DDBJ databases">
        <title>A Polyphasic approach of four new species of the genus Ohtaekwangia: Ohtaekwangia histidinii sp. nov., Ohtaekwangia cretensis sp. nov., Ohtaekwangia indiensis sp. nov., Ohtaekwangia reichenbachii sp. nov. from diverse environment.</title>
        <authorList>
            <person name="Octaviana S."/>
        </authorList>
    </citation>
    <scope>NUCLEOTIDE SEQUENCE [LARGE SCALE GENOMIC DNA]</scope>
    <source>
        <strain evidence="10 11">PWU37</strain>
    </source>
</reference>
<comment type="similarity">
    <text evidence="2">Belongs to the cation diffusion facilitator (CDF) transporter (TC 2.A.4) family.</text>
</comment>
<dbReference type="Pfam" id="PF01545">
    <property type="entry name" value="Cation_efflux"/>
    <property type="match status" value="1"/>
</dbReference>
<evidence type="ECO:0000313" key="10">
    <source>
        <dbReference type="EMBL" id="MBT1685833.1"/>
    </source>
</evidence>
<dbReference type="GO" id="GO:0016020">
    <property type="term" value="C:membrane"/>
    <property type="evidence" value="ECO:0007669"/>
    <property type="project" value="UniProtKB-SubCell"/>
</dbReference>
<dbReference type="Gene3D" id="1.20.1510.10">
    <property type="entry name" value="Cation efflux protein transmembrane domain"/>
    <property type="match status" value="1"/>
</dbReference>
<keyword evidence="11" id="KW-1185">Reference proteome</keyword>
<sequence length="311" mass="33927">MHRVFFFIILRPNNSGVAQTSNSHKGLRSTVIGIIVSTLLALIKGIGGILGNSYALIADAIESTTDILTSTMLWLGLKWSSRPADHDHPYGHGKMEALVALGVSVAMALAAVVIAVKSIENMITPHKTPEPYTLIILIVVIVTKELLYRFVLKTGAEIKSDAVKADAFHHRSDAITSAAAFIGISIGIIGGEGWEVADDWAALFASAVIMVNAYRILRPAVGELLDEELDPTVNKEVIRLAGSVPQVILVEKCHIRKMGVFKHADLHIWVDKDLTVEEGHAISHRVKDHIQLTLPEFTDVMIHIEPAGHYH</sequence>
<accession>A0AAP2D5S1</accession>
<dbReference type="InterPro" id="IPR050291">
    <property type="entry name" value="CDF_Transporter"/>
</dbReference>
<keyword evidence="4 7" id="KW-0812">Transmembrane</keyword>
<comment type="caution">
    <text evidence="10">The sequence shown here is derived from an EMBL/GenBank/DDBJ whole genome shotgun (WGS) entry which is preliminary data.</text>
</comment>
<keyword evidence="5 7" id="KW-1133">Transmembrane helix</keyword>
<dbReference type="InterPro" id="IPR002524">
    <property type="entry name" value="Cation_efflux"/>
</dbReference>
<dbReference type="InterPro" id="IPR058533">
    <property type="entry name" value="Cation_efflux_TM"/>
</dbReference>
<evidence type="ECO:0000256" key="4">
    <source>
        <dbReference type="ARBA" id="ARBA00022692"/>
    </source>
</evidence>
<dbReference type="PANTHER" id="PTHR43840">
    <property type="entry name" value="MITOCHONDRIAL METAL TRANSPORTER 1-RELATED"/>
    <property type="match status" value="1"/>
</dbReference>
<evidence type="ECO:0000256" key="1">
    <source>
        <dbReference type="ARBA" id="ARBA00004141"/>
    </source>
</evidence>